<reference evidence="7 8" key="1">
    <citation type="journal article" date="2012" name="Nat. Biotechnol.">
        <title>Draft genome sequence of pigeonpea (Cajanus cajan), an orphan legume crop of resource-poor farmers.</title>
        <authorList>
            <person name="Varshney R.K."/>
            <person name="Chen W."/>
            <person name="Li Y."/>
            <person name="Bharti A.K."/>
            <person name="Saxena R.K."/>
            <person name="Schlueter J.A."/>
            <person name="Donoghue M.T."/>
            <person name="Azam S."/>
            <person name="Fan G."/>
            <person name="Whaley A.M."/>
            <person name="Farmer A.D."/>
            <person name="Sheridan J."/>
            <person name="Iwata A."/>
            <person name="Tuteja R."/>
            <person name="Penmetsa R.V."/>
            <person name="Wu W."/>
            <person name="Upadhyaya H.D."/>
            <person name="Yang S.P."/>
            <person name="Shah T."/>
            <person name="Saxena K.B."/>
            <person name="Michael T."/>
            <person name="McCombie W.R."/>
            <person name="Yang B."/>
            <person name="Zhang G."/>
            <person name="Yang H."/>
            <person name="Wang J."/>
            <person name="Spillane C."/>
            <person name="Cook D.R."/>
            <person name="May G.D."/>
            <person name="Xu X."/>
            <person name="Jackson S.A."/>
        </authorList>
    </citation>
    <scope>NUCLEOTIDE SEQUENCE [LARGE SCALE GENOMIC DNA]</scope>
    <source>
        <strain evidence="8">cv. Asha</strain>
    </source>
</reference>
<dbReference type="GO" id="GO:0005737">
    <property type="term" value="C:cytoplasm"/>
    <property type="evidence" value="ECO:0007669"/>
    <property type="project" value="TreeGrafter"/>
</dbReference>
<evidence type="ECO:0000313" key="7">
    <source>
        <dbReference type="EMBL" id="KYP57445.1"/>
    </source>
</evidence>
<keyword evidence="3 7" id="KW-0418">Kinase</keyword>
<dbReference type="Gene3D" id="3.30.420.40">
    <property type="match status" value="1"/>
</dbReference>
<sequence length="599" mass="65167">MADSSIPDEPSRSVFLGVDVGTGSARAGLFDEEGKLLGSYSSPIQIWKDGACVEVDSSFCSKQQSSTDIWLAVCAAVKAACSKAKVDPTEVKGLGFAATCSLVAVDSDSSPVSVSWTGDSRRNVIVWMDHRAVEQAERINSSKSPVLEYCGGAVSPEMEPPKLLWVKENLQESWSMVFRWMDLSDWLSYRATGDDTRSLCTTVCKWTYLGHAHMQHVNDKDSRDMEACGWDDDFWEEIGLGDLVEGHHAKIGRSVAFPGHPLGSGLTPTAAKARNFYCRLCIILKFELGLVPGIPVGTSLIDAHAGGVGVIESVPPSEVVDDEEAICNRMVLVCGTSTCHMAVSRNKLFIPGVWGPFWSAMVPEYWLTEGGQSATGALLDHIIENHAASSRLANRAASQKISVFELMNKMLETMMIEQKVSFVAALTEDLHVLPDFHGNRSPIADPKAKGVIYGLTLDTSDQHLALFYLATVQGIAYGTRHIVEHCNAHGHKINTLLACGGLSKNPIFIQEHADIIGCPIILPRESESVLLGAAILGAVATRKYNSLREAMKALNAAGQVIHPSKDPKVKKYHDAKYKIFRGLYEQQLSHRSVMAEALA</sequence>
<organism evidence="7 8">
    <name type="scientific">Cajanus cajan</name>
    <name type="common">Pigeon pea</name>
    <name type="synonym">Cajanus indicus</name>
    <dbReference type="NCBI Taxonomy" id="3821"/>
    <lineage>
        <taxon>Eukaryota</taxon>
        <taxon>Viridiplantae</taxon>
        <taxon>Streptophyta</taxon>
        <taxon>Embryophyta</taxon>
        <taxon>Tracheophyta</taxon>
        <taxon>Spermatophyta</taxon>
        <taxon>Magnoliopsida</taxon>
        <taxon>eudicotyledons</taxon>
        <taxon>Gunneridae</taxon>
        <taxon>Pentapetalae</taxon>
        <taxon>rosids</taxon>
        <taxon>fabids</taxon>
        <taxon>Fabales</taxon>
        <taxon>Fabaceae</taxon>
        <taxon>Papilionoideae</taxon>
        <taxon>50 kb inversion clade</taxon>
        <taxon>NPAAA clade</taxon>
        <taxon>indigoferoid/millettioid clade</taxon>
        <taxon>Phaseoleae</taxon>
        <taxon>Cajanus</taxon>
    </lineage>
</organism>
<dbReference type="EMBL" id="CM003613">
    <property type="protein sequence ID" value="KYP57445.1"/>
    <property type="molecule type" value="Genomic_DNA"/>
</dbReference>
<dbReference type="PANTHER" id="PTHR43435:SF4">
    <property type="entry name" value="FGGY CARBOHYDRATE KINASE DOMAIN-CONTAINING PROTEIN"/>
    <property type="match status" value="1"/>
</dbReference>
<evidence type="ECO:0000256" key="1">
    <source>
        <dbReference type="ARBA" id="ARBA00009156"/>
    </source>
</evidence>
<evidence type="ECO:0000256" key="4">
    <source>
        <dbReference type="ARBA" id="ARBA00074355"/>
    </source>
</evidence>
<name>A0A151SRN4_CAJCA</name>
<gene>
    <name evidence="7" type="ORF">KK1_003708</name>
</gene>
<evidence type="ECO:0000259" key="6">
    <source>
        <dbReference type="Pfam" id="PF02782"/>
    </source>
</evidence>
<dbReference type="AlphaFoldDB" id="A0A151SRN4"/>
<dbReference type="STRING" id="3821.A0A151SRN4"/>
<evidence type="ECO:0000259" key="5">
    <source>
        <dbReference type="Pfam" id="PF00370"/>
    </source>
</evidence>
<comment type="similarity">
    <text evidence="1">Belongs to the FGGY kinase family.</text>
</comment>
<feature type="domain" description="Carbohydrate kinase FGGY C-terminal" evidence="6">
    <location>
        <begin position="331"/>
        <end position="540"/>
    </location>
</feature>
<dbReference type="NCBIfam" id="TIGR01315">
    <property type="entry name" value="5C_CHO_kinase"/>
    <property type="match status" value="1"/>
</dbReference>
<dbReference type="Pfam" id="PF02782">
    <property type="entry name" value="FGGY_C"/>
    <property type="match status" value="1"/>
</dbReference>
<dbReference type="InterPro" id="IPR018484">
    <property type="entry name" value="FGGY_N"/>
</dbReference>
<evidence type="ECO:0000313" key="8">
    <source>
        <dbReference type="Proteomes" id="UP000075243"/>
    </source>
</evidence>
<dbReference type="InterPro" id="IPR018485">
    <property type="entry name" value="FGGY_C"/>
</dbReference>
<protein>
    <recommendedName>
        <fullName evidence="4">FGGY carbohydrate kinase domain-containing protein</fullName>
    </recommendedName>
</protein>
<accession>A0A151SRN4</accession>
<evidence type="ECO:0000256" key="3">
    <source>
        <dbReference type="ARBA" id="ARBA00022777"/>
    </source>
</evidence>
<evidence type="ECO:0000256" key="2">
    <source>
        <dbReference type="ARBA" id="ARBA00022679"/>
    </source>
</evidence>
<keyword evidence="8" id="KW-1185">Reference proteome</keyword>
<proteinExistence type="inferred from homology"/>
<dbReference type="OMA" id="HKAMWHE"/>
<dbReference type="FunFam" id="3.30.420.40:FF:000101">
    <property type="entry name" value="FGGY carbohydrate kinase domain-containing protein"/>
    <property type="match status" value="1"/>
</dbReference>
<dbReference type="Gene3D" id="1.20.58.2240">
    <property type="match status" value="1"/>
</dbReference>
<dbReference type="Pfam" id="PF00370">
    <property type="entry name" value="FGGY_N"/>
    <property type="match status" value="1"/>
</dbReference>
<dbReference type="InterPro" id="IPR043129">
    <property type="entry name" value="ATPase_NBD"/>
</dbReference>
<dbReference type="SUPFAM" id="SSF53067">
    <property type="entry name" value="Actin-like ATPase domain"/>
    <property type="match status" value="2"/>
</dbReference>
<dbReference type="CDD" id="cd07782">
    <property type="entry name" value="ASKHA_NBD_FGGY_D-RBK"/>
    <property type="match status" value="1"/>
</dbReference>
<dbReference type="Proteomes" id="UP000075243">
    <property type="component" value="Chromosome 11"/>
</dbReference>
<dbReference type="GO" id="GO:0019321">
    <property type="term" value="P:pentose metabolic process"/>
    <property type="evidence" value="ECO:0007669"/>
    <property type="project" value="TreeGrafter"/>
</dbReference>
<dbReference type="InterPro" id="IPR006003">
    <property type="entry name" value="FGGY_RbtK-like"/>
</dbReference>
<dbReference type="Gramene" id="C.cajan_03628.t">
    <property type="protein sequence ID" value="C.cajan_03628.t"/>
    <property type="gene ID" value="C.cajan_03628"/>
</dbReference>
<feature type="domain" description="Carbohydrate kinase FGGY N-terminal" evidence="5">
    <location>
        <begin position="15"/>
        <end position="215"/>
    </location>
</feature>
<dbReference type="GO" id="GO:0019150">
    <property type="term" value="F:D-ribulokinase activity"/>
    <property type="evidence" value="ECO:0007669"/>
    <property type="project" value="TreeGrafter"/>
</dbReference>
<dbReference type="PANTHER" id="PTHR43435">
    <property type="entry name" value="RIBULOKINASE"/>
    <property type="match status" value="1"/>
</dbReference>
<keyword evidence="2" id="KW-0808">Transferase</keyword>